<evidence type="ECO:0000259" key="5">
    <source>
        <dbReference type="Pfam" id="PF04101"/>
    </source>
</evidence>
<dbReference type="GO" id="GO:0016020">
    <property type="term" value="C:membrane"/>
    <property type="evidence" value="ECO:0007669"/>
    <property type="project" value="UniProtKB-SubCell"/>
</dbReference>
<dbReference type="GO" id="GO:0009247">
    <property type="term" value="P:glycolipid biosynthetic process"/>
    <property type="evidence" value="ECO:0007669"/>
    <property type="project" value="InterPro"/>
</dbReference>
<dbReference type="GO" id="GO:0016758">
    <property type="term" value="F:hexosyltransferase activity"/>
    <property type="evidence" value="ECO:0007669"/>
    <property type="project" value="InterPro"/>
</dbReference>
<keyword evidence="4" id="KW-0808">Transferase</keyword>
<dbReference type="Gene3D" id="3.40.50.2000">
    <property type="entry name" value="Glycogen Phosphorylase B"/>
    <property type="match status" value="1"/>
</dbReference>
<evidence type="ECO:0000256" key="4">
    <source>
        <dbReference type="ARBA" id="ARBA00022679"/>
    </source>
</evidence>
<evidence type="ECO:0000256" key="1">
    <source>
        <dbReference type="ARBA" id="ARBA00004370"/>
    </source>
</evidence>
<reference evidence="7 8" key="1">
    <citation type="journal article" date="2016" name="Nat. Commun.">
        <title>Thousands of microbial genomes shed light on interconnected biogeochemical processes in an aquifer system.</title>
        <authorList>
            <person name="Anantharaman K."/>
            <person name="Brown C.T."/>
            <person name="Hug L.A."/>
            <person name="Sharon I."/>
            <person name="Castelle C.J."/>
            <person name="Probst A.J."/>
            <person name="Thomas B.C."/>
            <person name="Singh A."/>
            <person name="Wilkins M.J."/>
            <person name="Karaoz U."/>
            <person name="Brodie E.L."/>
            <person name="Williams K.H."/>
            <person name="Hubbard S.S."/>
            <person name="Banfield J.F."/>
        </authorList>
    </citation>
    <scope>NUCLEOTIDE SEQUENCE [LARGE SCALE GENOMIC DNA]</scope>
</reference>
<dbReference type="InterPro" id="IPR007235">
    <property type="entry name" value="Glyco_trans_28_C"/>
</dbReference>
<dbReference type="PANTHER" id="PTHR43025">
    <property type="entry name" value="MONOGALACTOSYLDIACYLGLYCEROL SYNTHASE"/>
    <property type="match status" value="1"/>
</dbReference>
<feature type="domain" description="Glycosyl transferase family 28 C-terminal" evidence="5">
    <location>
        <begin position="206"/>
        <end position="350"/>
    </location>
</feature>
<evidence type="ECO:0000256" key="2">
    <source>
        <dbReference type="ARBA" id="ARBA00006962"/>
    </source>
</evidence>
<evidence type="ECO:0008006" key="9">
    <source>
        <dbReference type="Google" id="ProtNLM"/>
    </source>
</evidence>
<evidence type="ECO:0000313" key="7">
    <source>
        <dbReference type="EMBL" id="OGY47633.1"/>
    </source>
</evidence>
<comment type="subcellular location">
    <subcellularLocation>
        <location evidence="1">Membrane</location>
    </subcellularLocation>
</comment>
<evidence type="ECO:0000256" key="3">
    <source>
        <dbReference type="ARBA" id="ARBA00022676"/>
    </source>
</evidence>
<organism evidence="7 8">
    <name type="scientific">Candidatus Buchananbacteria bacterium RIFCSPHIGHO2_01_FULL_47_11b</name>
    <dbReference type="NCBI Taxonomy" id="1797537"/>
    <lineage>
        <taxon>Bacteria</taxon>
        <taxon>Candidatus Buchananiibacteriota</taxon>
    </lineage>
</organism>
<dbReference type="EMBL" id="MHIG01000011">
    <property type="protein sequence ID" value="OGY47633.1"/>
    <property type="molecule type" value="Genomic_DNA"/>
</dbReference>
<evidence type="ECO:0000313" key="8">
    <source>
        <dbReference type="Proteomes" id="UP000178385"/>
    </source>
</evidence>
<keyword evidence="3" id="KW-0328">Glycosyltransferase</keyword>
<proteinExistence type="inferred from homology"/>
<comment type="caution">
    <text evidence="7">The sequence shown here is derived from an EMBL/GenBank/DDBJ whole genome shotgun (WGS) entry which is preliminary data.</text>
</comment>
<dbReference type="PANTHER" id="PTHR43025:SF3">
    <property type="entry name" value="MONOGALACTOSYLDIACYLGLYCEROL SYNTHASE 1, CHLOROPLASTIC"/>
    <property type="match status" value="1"/>
</dbReference>
<gene>
    <name evidence="7" type="ORF">A2840_01280</name>
</gene>
<name>A0A1G1Y5L2_9BACT</name>
<feature type="domain" description="Diacylglycerol glucosyltransferase N-terminal" evidence="6">
    <location>
        <begin position="16"/>
        <end position="181"/>
    </location>
</feature>
<dbReference type="AlphaFoldDB" id="A0A1G1Y5L2"/>
<accession>A0A1G1Y5L2</accession>
<dbReference type="Pfam" id="PF04101">
    <property type="entry name" value="Glyco_tran_28_C"/>
    <property type="match status" value="1"/>
</dbReference>
<dbReference type="SUPFAM" id="SSF53756">
    <property type="entry name" value="UDP-Glycosyltransferase/glycogen phosphorylase"/>
    <property type="match status" value="1"/>
</dbReference>
<dbReference type="InterPro" id="IPR050519">
    <property type="entry name" value="Glycosyltransf_28_UgtP"/>
</dbReference>
<comment type="similarity">
    <text evidence="2">Belongs to the glycosyltransferase 28 family.</text>
</comment>
<dbReference type="InterPro" id="IPR009695">
    <property type="entry name" value="Diacylglyc_glucosyltr_N"/>
</dbReference>
<dbReference type="Proteomes" id="UP000178385">
    <property type="component" value="Unassembled WGS sequence"/>
</dbReference>
<evidence type="ECO:0000259" key="6">
    <source>
        <dbReference type="Pfam" id="PF06925"/>
    </source>
</evidence>
<dbReference type="Pfam" id="PF06925">
    <property type="entry name" value="MGDG_synth"/>
    <property type="match status" value="1"/>
</dbReference>
<protein>
    <recommendedName>
        <fullName evidence="9">UDP-N-acetylglucosamine--LPS N-acetylglucosamine transferase</fullName>
    </recommendedName>
</protein>
<sequence>MSKRILIVHATGGMGHVTAAKAVTEVFQTEYRDVEVKNVNILDYANRFYRTVFVDGYNWLSTNEPALWGRLYKIFNNPSRQKLPTVLSQWAIEKRFITFIKEFKPDFIISTHPLPMHIISHSKRRDVIDIPSSMVLTDFGCHSYWVDSEVNFYFVATDDVAKCLVNYQVKREHIVVTGIPIEPKFTATIDRKKIAAANGFDPDKFTLLIVGGQFGYGEMVKIIRQVRTQRREAQIMVVAGRDTQLQAALDQTDITGDKNVKVFGFVSNMHELMTAADVIFSKAGGLTVSECMAKQLPMVIHKVIPGQEEDNVSYLAAKGAALRAGSIDEIISHIVTLAGDEKKLAEMKKSCAAISRPESARALAKFSYQHS</sequence>